<protein>
    <recommendedName>
        <fullName evidence="3">Helicase</fullName>
    </recommendedName>
</protein>
<comment type="caution">
    <text evidence="1">The sequence shown here is derived from an EMBL/GenBank/DDBJ whole genome shotgun (WGS) entry which is preliminary data.</text>
</comment>
<dbReference type="RefSeq" id="WP_083621871.1">
    <property type="nucleotide sequence ID" value="NZ_LR734869.1"/>
</dbReference>
<evidence type="ECO:0008006" key="3">
    <source>
        <dbReference type="Google" id="ProtNLM"/>
    </source>
</evidence>
<reference evidence="1" key="1">
    <citation type="submission" date="2019-10" db="EMBL/GenBank/DDBJ databases">
        <authorList>
            <consortium name="Genoscope - CEA"/>
            <person name="William W."/>
        </authorList>
    </citation>
    <scope>NUCLEOTIDE SEQUENCE [LARGE SCALE GENOMIC DNA]</scope>
    <source>
        <strain evidence="1">BBR_PRJEB10992</strain>
    </source>
</reference>
<dbReference type="EMBL" id="CZCU02000136">
    <property type="protein sequence ID" value="VXD18310.1"/>
    <property type="molecule type" value="Genomic_DNA"/>
</dbReference>
<evidence type="ECO:0000313" key="2">
    <source>
        <dbReference type="Proteomes" id="UP000184550"/>
    </source>
</evidence>
<proteinExistence type="predicted"/>
<name>A0A7Z9BRG1_9CYAN</name>
<evidence type="ECO:0000313" key="1">
    <source>
        <dbReference type="EMBL" id="VXD18310.1"/>
    </source>
</evidence>
<sequence length="511" mass="58032">MIEVEVHNLLRNFLKSQGETPWPHHLTMARLVARALRLGRNALIQTGIPPSHSDHPYRFSYWIPLLVWHQPAIVVAPDGILDELQGLNFSEWINPETLNHPDLIADKPIARGDRWPDDNFQGVLLTTPPAWLSARLRGKKAFPQQVLTLIDGADDLEGWTRQTLTVSLHPQDWNHLMQYQPEQAETIRDARVQLTRVLFQHPPNPYQCYVLDSPEQEIIEQLYSVLKLNSDLMLAQWQRFWQRWQLTDQLKWAVVDRILGTFSLFCGPVDVASELSPIWPQQPVVLIGGALDLDKTAPIFRQSLGLGEMTGVKFTPDRQSQLIQLYIPSGLPLPNTPQFQVSLIKEIYTILCMSLSVQRLSVLLIGDVPLKAQVSTAMAAEFGSRVQVETTNLPENGVLVTGWEFWRQHQGDLPSPYLLAIATLPIPSLEDPLVAGQVAYYKQRHLDWFRFYLLPTALSELQRAVATVRDSQGVVALFDSRVLHRSYGEQVLTALSPSARINYLDTLWLGQ</sequence>
<keyword evidence="2" id="KW-1185">Reference proteome</keyword>
<accession>A0A7Z9BRG1</accession>
<dbReference type="Proteomes" id="UP000184550">
    <property type="component" value="Unassembled WGS sequence"/>
</dbReference>
<dbReference type="OrthoDB" id="474751at2"/>
<dbReference type="AlphaFoldDB" id="A0A7Z9BRG1"/>
<gene>
    <name evidence="1" type="ORF">PL8927_600348</name>
</gene>
<organism evidence="1 2">
    <name type="scientific">Planktothrix serta PCC 8927</name>
    <dbReference type="NCBI Taxonomy" id="671068"/>
    <lineage>
        <taxon>Bacteria</taxon>
        <taxon>Bacillati</taxon>
        <taxon>Cyanobacteriota</taxon>
        <taxon>Cyanophyceae</taxon>
        <taxon>Oscillatoriophycideae</taxon>
        <taxon>Oscillatoriales</taxon>
        <taxon>Microcoleaceae</taxon>
        <taxon>Planktothrix</taxon>
    </lineage>
</organism>